<accession>A0A7J7J449</accession>
<evidence type="ECO:0000256" key="2">
    <source>
        <dbReference type="ARBA" id="ARBA00009446"/>
    </source>
</evidence>
<dbReference type="CDD" id="cd00186">
    <property type="entry name" value="TOP1Ac"/>
    <property type="match status" value="1"/>
</dbReference>
<evidence type="ECO:0000256" key="7">
    <source>
        <dbReference type="RuleBase" id="RU362092"/>
    </source>
</evidence>
<dbReference type="InterPro" id="IPR013824">
    <property type="entry name" value="Topo_IA_cen_sub1"/>
</dbReference>
<keyword evidence="4 7" id="KW-0799">Topoisomerase</keyword>
<organism evidence="11 12">
    <name type="scientific">Bugula neritina</name>
    <name type="common">Brown bryozoan</name>
    <name type="synonym">Sertularia neritina</name>
    <dbReference type="NCBI Taxonomy" id="10212"/>
    <lineage>
        <taxon>Eukaryota</taxon>
        <taxon>Metazoa</taxon>
        <taxon>Spiralia</taxon>
        <taxon>Lophotrochozoa</taxon>
        <taxon>Bryozoa</taxon>
        <taxon>Gymnolaemata</taxon>
        <taxon>Cheilostomatida</taxon>
        <taxon>Flustrina</taxon>
        <taxon>Buguloidea</taxon>
        <taxon>Bugulidae</taxon>
        <taxon>Bugula</taxon>
    </lineage>
</organism>
<dbReference type="GO" id="GO:0006310">
    <property type="term" value="P:DNA recombination"/>
    <property type="evidence" value="ECO:0007669"/>
    <property type="project" value="TreeGrafter"/>
</dbReference>
<dbReference type="Gene3D" id="1.10.460.10">
    <property type="entry name" value="Topoisomerase I, domain 2"/>
    <property type="match status" value="1"/>
</dbReference>
<dbReference type="Gene3D" id="2.70.20.10">
    <property type="entry name" value="Topoisomerase I, domain 3"/>
    <property type="match status" value="1"/>
</dbReference>
<evidence type="ECO:0000256" key="8">
    <source>
        <dbReference type="SAM" id="MobiDB-lite"/>
    </source>
</evidence>
<dbReference type="InterPro" id="IPR000380">
    <property type="entry name" value="Topo_IA"/>
</dbReference>
<keyword evidence="6 7" id="KW-0413">Isomerase</keyword>
<comment type="catalytic activity">
    <reaction evidence="1 7">
        <text>ATP-independent breakage of single-stranded DNA, followed by passage and rejoining.</text>
        <dbReference type="EC" id="5.6.2.1"/>
    </reaction>
</comment>
<dbReference type="Pfam" id="PF01131">
    <property type="entry name" value="Topoisom_bac"/>
    <property type="match status" value="1"/>
</dbReference>
<dbReference type="GO" id="GO:0005634">
    <property type="term" value="C:nucleus"/>
    <property type="evidence" value="ECO:0007669"/>
    <property type="project" value="TreeGrafter"/>
</dbReference>
<dbReference type="PROSITE" id="PS50880">
    <property type="entry name" value="TOPRIM"/>
    <property type="match status" value="1"/>
</dbReference>
<dbReference type="SMART" id="SM00436">
    <property type="entry name" value="TOP1Bc"/>
    <property type="match status" value="1"/>
</dbReference>
<dbReference type="InterPro" id="IPR003602">
    <property type="entry name" value="Topo_IA_DNA-bd_dom"/>
</dbReference>
<dbReference type="InterPro" id="IPR013826">
    <property type="entry name" value="Topo_IA_cen_sub3"/>
</dbReference>
<dbReference type="EC" id="5.6.2.1" evidence="3 7"/>
<reference evidence="11" key="1">
    <citation type="submission" date="2020-06" db="EMBL/GenBank/DDBJ databases">
        <title>Draft genome of Bugula neritina, a colonial animal packing powerful symbionts and potential medicines.</title>
        <authorList>
            <person name="Rayko M."/>
        </authorList>
    </citation>
    <scope>NUCLEOTIDE SEQUENCE [LARGE SCALE GENOMIC DNA]</scope>
    <source>
        <strain evidence="11">Kwan_BN1</strain>
    </source>
</reference>
<dbReference type="AlphaFoldDB" id="A0A7J7J449"/>
<dbReference type="EMBL" id="VXIV02003140">
    <property type="protein sequence ID" value="KAF6020942.1"/>
    <property type="molecule type" value="Genomic_DNA"/>
</dbReference>
<evidence type="ECO:0000256" key="5">
    <source>
        <dbReference type="ARBA" id="ARBA00023125"/>
    </source>
</evidence>
<dbReference type="Gene3D" id="3.40.50.140">
    <property type="match status" value="1"/>
</dbReference>
<feature type="compositionally biased region" description="Basic residues" evidence="8">
    <location>
        <begin position="850"/>
        <end position="872"/>
    </location>
</feature>
<dbReference type="GO" id="GO:0003677">
    <property type="term" value="F:DNA binding"/>
    <property type="evidence" value="ECO:0007669"/>
    <property type="project" value="UniProtKB-KW"/>
</dbReference>
<dbReference type="GO" id="GO:0006281">
    <property type="term" value="P:DNA repair"/>
    <property type="evidence" value="ECO:0007669"/>
    <property type="project" value="TreeGrafter"/>
</dbReference>
<dbReference type="InterPro" id="IPR013497">
    <property type="entry name" value="Topo_IA_cen"/>
</dbReference>
<feature type="domain" description="Topo IA-type catalytic" evidence="10">
    <location>
        <begin position="191"/>
        <end position="614"/>
    </location>
</feature>
<dbReference type="InterPro" id="IPR034144">
    <property type="entry name" value="TOPRIM_TopoIII"/>
</dbReference>
<evidence type="ECO:0000256" key="6">
    <source>
        <dbReference type="ARBA" id="ARBA00023235"/>
    </source>
</evidence>
<dbReference type="FunFam" id="1.10.290.10:FF:000001">
    <property type="entry name" value="DNA topoisomerase"/>
    <property type="match status" value="1"/>
</dbReference>
<dbReference type="SUPFAM" id="SSF56712">
    <property type="entry name" value="Prokaryotic type I DNA topoisomerase"/>
    <property type="match status" value="1"/>
</dbReference>
<dbReference type="PRINTS" id="PR00417">
    <property type="entry name" value="PRTPISMRASEI"/>
</dbReference>
<dbReference type="Gene3D" id="1.10.290.10">
    <property type="entry name" value="Topoisomerase I, domain 4"/>
    <property type="match status" value="1"/>
</dbReference>
<gene>
    <name evidence="11" type="ORF">EB796_020745</name>
</gene>
<dbReference type="SMART" id="SM00437">
    <property type="entry name" value="TOP1Ac"/>
    <property type="match status" value="1"/>
</dbReference>
<evidence type="ECO:0000259" key="10">
    <source>
        <dbReference type="PROSITE" id="PS52039"/>
    </source>
</evidence>
<evidence type="ECO:0000313" key="12">
    <source>
        <dbReference type="Proteomes" id="UP000593567"/>
    </source>
</evidence>
<dbReference type="CDD" id="cd03362">
    <property type="entry name" value="TOPRIM_TopoIA_TopoIII"/>
    <property type="match status" value="1"/>
</dbReference>
<sequence length="872" mass="98525">MFTNDQLFSIRQLSSDNIRAMAQTVALMVAEKPSLALSLAKILSGGAGLSSRKGSNGACSVHEWSGRFRGENVHFKMTSVCGHVMTCDFPPKYNNWDKVDPVELFLAETLKKEATEKLHMPQFLAKEGRGADYLILWLDCDKEGENICFEVIDCIKPVMRKRTGQTIFRAKFSAITDRDIKDAMTKLVAPNKDESLSVDARQELDLRVGCAFTRFQTKFFQGKYGNLDSTVISYGPCQTPTLGFCVARHDEIQSFKPESYWVLQPQVTHNKSNMSMKLDWERVRMFDKDIAQMFHSNISGVKEAKVSLVSKKEKVKQRPQALNTVEMLRQASSGLGMGPQYTMQVAERLYTQGYISYPRTETNSYPENFDLRGTLKMFVNNSEFKDCAELIRDGFQKPRKGHDAGDHPPITPMRSATEAELGHENFRLYNFIVRYFIGTITPDCKYLQTTGYLEIGKEKFSCTGKTLISPGFTTAMTWQGLVEDERLPEMEKGDICRVDEVKLVEKQTSPPEYLTESELISLMEKHSIGTDASIPVHINNICERNYVQVVGSSRKLQPTPLGIVLVHGYQKIDPELVLPTMRAATEKLLNLIAQGKEDFRAVLQHVVKTFEMKYKYFVKNITGMDELFEVSFSPLASTGKPLSRCGQCNRYMKFVDVKPMRLHCAVCNVTYKLPQNGHIKLYQELKCPLDNFELVMWTTGAKGKSYPLCPYCYTNPPFGDMRPGFSCLECSHPTCKHALSQNGVSCCVECEDGLMMIDRTSAPKWKLVCNKCNVVINFKDEAHIHRLDLSEEQCGQCEATYLHVTFHKDKTPLADGVTEYTGCLFCDQTLKQYVALHHAQMRIKTSSSRGRGRGRGRGKGRRGRGGRGSRGT</sequence>
<proteinExistence type="inferred from homology"/>
<evidence type="ECO:0000256" key="1">
    <source>
        <dbReference type="ARBA" id="ARBA00000213"/>
    </source>
</evidence>
<dbReference type="PROSITE" id="PS00396">
    <property type="entry name" value="TOPO_IA_1"/>
    <property type="match status" value="1"/>
</dbReference>
<dbReference type="Pfam" id="PF01751">
    <property type="entry name" value="Toprim"/>
    <property type="match status" value="1"/>
</dbReference>
<evidence type="ECO:0000259" key="9">
    <source>
        <dbReference type="PROSITE" id="PS50880"/>
    </source>
</evidence>
<dbReference type="InterPro" id="IPR013825">
    <property type="entry name" value="Topo_IA_cen_sub2"/>
</dbReference>
<comment type="similarity">
    <text evidence="2 7">Belongs to the type IA topoisomerase family.</text>
</comment>
<dbReference type="InterPro" id="IPR003601">
    <property type="entry name" value="Topo_IA_2"/>
</dbReference>
<keyword evidence="12" id="KW-1185">Reference proteome</keyword>
<comment type="function">
    <text evidence="7">Introduces a single-strand break via transesterification at a target site in duplex DNA. Releases the supercoiling and torsional tension of DNA introduced during the DNA replication and transcription by transiently cleaving and rejoining one strand of the DNA duplex. The scissile phosphodiester is attacked by the catalytic tyrosine of the enzyme, resulting in the formation of a DNA-(5'-phosphotyrosyl)-enzyme intermediate and the expulsion of a 3'-OH DNA strand.</text>
</comment>
<dbReference type="Pfam" id="PF23546">
    <property type="entry name" value="Zn_ribbon_TOP3B"/>
    <property type="match status" value="1"/>
</dbReference>
<name>A0A7J7J449_BUGNE</name>
<dbReference type="InterPro" id="IPR006171">
    <property type="entry name" value="TOPRIM_dom"/>
</dbReference>
<keyword evidence="5 7" id="KW-0238">DNA-binding</keyword>
<dbReference type="PROSITE" id="PS52039">
    <property type="entry name" value="TOPO_IA_2"/>
    <property type="match status" value="1"/>
</dbReference>
<feature type="region of interest" description="Disordered" evidence="8">
    <location>
        <begin position="844"/>
        <end position="872"/>
    </location>
</feature>
<evidence type="ECO:0000256" key="4">
    <source>
        <dbReference type="ARBA" id="ARBA00023029"/>
    </source>
</evidence>
<dbReference type="InterPro" id="IPR023405">
    <property type="entry name" value="Topo_IA_core_domain"/>
</dbReference>
<dbReference type="PANTHER" id="PTHR11390:SF20">
    <property type="entry name" value="DNA TOPOISOMERASE 3-BETA-1"/>
    <property type="match status" value="1"/>
</dbReference>
<dbReference type="GO" id="GO:0003917">
    <property type="term" value="F:DNA topoisomerase type I (single strand cut, ATP-independent) activity"/>
    <property type="evidence" value="ECO:0007669"/>
    <property type="project" value="UniProtKB-EC"/>
</dbReference>
<dbReference type="FunFam" id="3.40.50.140:FF:000002">
    <property type="entry name" value="DNA topoisomerase"/>
    <property type="match status" value="1"/>
</dbReference>
<protein>
    <recommendedName>
        <fullName evidence="3 7">DNA topoisomerase</fullName>
        <ecNumber evidence="3 7">5.6.2.1</ecNumber>
    </recommendedName>
</protein>
<evidence type="ECO:0000256" key="3">
    <source>
        <dbReference type="ARBA" id="ARBA00012891"/>
    </source>
</evidence>
<dbReference type="InterPro" id="IPR056452">
    <property type="entry name" value="Zn_ribbon_TOP3B"/>
</dbReference>
<dbReference type="Proteomes" id="UP000593567">
    <property type="component" value="Unassembled WGS sequence"/>
</dbReference>
<dbReference type="InterPro" id="IPR023406">
    <property type="entry name" value="Topo_IA_AS"/>
</dbReference>
<dbReference type="GO" id="GO:0006265">
    <property type="term" value="P:DNA topological change"/>
    <property type="evidence" value="ECO:0007669"/>
    <property type="project" value="InterPro"/>
</dbReference>
<evidence type="ECO:0000313" key="11">
    <source>
        <dbReference type="EMBL" id="KAF6020942.1"/>
    </source>
</evidence>
<dbReference type="SMART" id="SM00493">
    <property type="entry name" value="TOPRIM"/>
    <property type="match status" value="1"/>
</dbReference>
<dbReference type="OrthoDB" id="430051at2759"/>
<dbReference type="PANTHER" id="PTHR11390">
    <property type="entry name" value="PROKARYOTIC DNA TOPOISOMERASE"/>
    <property type="match status" value="1"/>
</dbReference>
<feature type="domain" description="Toprim" evidence="9">
    <location>
        <begin position="25"/>
        <end position="175"/>
    </location>
</feature>
<comment type="caution">
    <text evidence="11">The sequence shown here is derived from an EMBL/GenBank/DDBJ whole genome shotgun (WGS) entry which is preliminary data.</text>
</comment>